<dbReference type="RefSeq" id="YP_010755383.1">
    <property type="nucleotide sequence ID" value="NC_073469.1"/>
</dbReference>
<evidence type="ECO:0000313" key="2">
    <source>
        <dbReference type="Proteomes" id="UP001063033"/>
    </source>
</evidence>
<sequence>MLGTLRKPPGVTLDQQQLAEQIALEYEDVMVKGIAGHARSAQKLIGPSEIGVPCDRALICKLAQLEEPSRGPAWKPAAGTAMHDQQERWFSAPAPTALTTADDWEVEQKVAVGQIGPDTIKGSTDLWRKIGAVIDHKFVGQSRLKKYKGKGPGEQYRTQAHTYGKGWEDEGWEVKLVMICFVPRDGELSDNYYWWEPYDREVAEAALRRANNRYTLLRTLGLNGALSLFPLCDASINPDWEWCPWCNPLRTITYNPRPFAARN</sequence>
<keyword evidence="1" id="KW-0269">Exonuclease</keyword>
<keyword evidence="1" id="KW-0378">Hydrolase</keyword>
<dbReference type="Proteomes" id="UP001063033">
    <property type="component" value="Segment"/>
</dbReference>
<dbReference type="InterPro" id="IPR011604">
    <property type="entry name" value="PDDEXK-like_dom_sf"/>
</dbReference>
<dbReference type="KEGG" id="vg:80020035"/>
<name>A0A977KNL5_9CAUD</name>
<dbReference type="GeneID" id="80020035"/>
<keyword evidence="2" id="KW-1185">Reference proteome</keyword>
<dbReference type="EMBL" id="OP297545">
    <property type="protein sequence ID" value="UXE04776.1"/>
    <property type="molecule type" value="Genomic_DNA"/>
</dbReference>
<evidence type="ECO:0000313" key="1">
    <source>
        <dbReference type="EMBL" id="UXE04776.1"/>
    </source>
</evidence>
<dbReference type="Gene3D" id="3.90.320.10">
    <property type="match status" value="1"/>
</dbReference>
<gene>
    <name evidence="1" type="primary">40</name>
    <name evidence="1" type="ORF">SEA_SHAMBRE1_40</name>
</gene>
<accession>A0A977KNL5</accession>
<protein>
    <submittedName>
        <fullName evidence="1">Exonuclease</fullName>
    </submittedName>
</protein>
<organism evidence="1 2">
    <name type="scientific">Arthrobacter phage Shambre1</name>
    <dbReference type="NCBI Taxonomy" id="2927284"/>
    <lineage>
        <taxon>Viruses</taxon>
        <taxon>Duplodnaviria</taxon>
        <taxon>Heunggongvirae</taxon>
        <taxon>Uroviricota</taxon>
        <taxon>Caudoviricetes</taxon>
        <taxon>Bismarckvirus</taxon>
        <taxon>Bismarckvirus shambre1</taxon>
    </lineage>
</organism>
<dbReference type="GO" id="GO:0004527">
    <property type="term" value="F:exonuclease activity"/>
    <property type="evidence" value="ECO:0007669"/>
    <property type="project" value="UniProtKB-KW"/>
</dbReference>
<reference evidence="1" key="1">
    <citation type="submission" date="2022-08" db="EMBL/GenBank/DDBJ databases">
        <authorList>
            <person name="Dojs M.A."/>
            <person name="Fleischacker C.L."/>
            <person name="Jackson S.M."/>
            <person name="Feiring S.B."/>
            <person name="Webb R.J."/>
            <person name="Schaefbauer A.B."/>
            <person name="Vigness C.A."/>
            <person name="Boyle B.L."/>
            <person name="Frank J.R."/>
            <person name="Fleischacker T.C."/>
            <person name="Ackerman S.B."/>
            <person name="Balish M.F."/>
            <person name="Garlena R.A."/>
            <person name="Russell D.A."/>
            <person name="Jacobs-Sera D."/>
            <person name="Hatfull G.F."/>
        </authorList>
    </citation>
    <scope>NUCLEOTIDE SEQUENCE</scope>
</reference>
<proteinExistence type="predicted"/>
<keyword evidence="1" id="KW-0540">Nuclease</keyword>